<organism evidence="3 4">
    <name type="scientific">Plutella xylostella</name>
    <name type="common">Diamondback moth</name>
    <name type="synonym">Plutella maculipennis</name>
    <dbReference type="NCBI Taxonomy" id="51655"/>
    <lineage>
        <taxon>Eukaryota</taxon>
        <taxon>Metazoa</taxon>
        <taxon>Ecdysozoa</taxon>
        <taxon>Arthropoda</taxon>
        <taxon>Hexapoda</taxon>
        <taxon>Insecta</taxon>
        <taxon>Pterygota</taxon>
        <taxon>Neoptera</taxon>
        <taxon>Endopterygota</taxon>
        <taxon>Lepidoptera</taxon>
        <taxon>Glossata</taxon>
        <taxon>Ditrysia</taxon>
        <taxon>Yponomeutoidea</taxon>
        <taxon>Plutellidae</taxon>
        <taxon>Plutella</taxon>
    </lineage>
</organism>
<dbReference type="GO" id="GO:0040003">
    <property type="term" value="P:chitin-based cuticle development"/>
    <property type="evidence" value="ECO:0007669"/>
    <property type="project" value="TreeGrafter"/>
</dbReference>
<dbReference type="GO" id="GO:0008010">
    <property type="term" value="F:structural constituent of chitin-based larval cuticle"/>
    <property type="evidence" value="ECO:0007669"/>
    <property type="project" value="TreeGrafter"/>
</dbReference>
<name>A0A8S4FAP4_PLUXY</name>
<evidence type="ECO:0000313" key="3">
    <source>
        <dbReference type="EMBL" id="CAG9125424.1"/>
    </source>
</evidence>
<comment type="caution">
    <text evidence="3">The sequence shown here is derived from an EMBL/GenBank/DDBJ whole genome shotgun (WGS) entry which is preliminary data.</text>
</comment>
<evidence type="ECO:0000259" key="2">
    <source>
        <dbReference type="SMART" id="SM00690"/>
    </source>
</evidence>
<dbReference type="Pfam" id="PF03103">
    <property type="entry name" value="DUF243"/>
    <property type="match status" value="1"/>
</dbReference>
<evidence type="ECO:0000313" key="4">
    <source>
        <dbReference type="Proteomes" id="UP000653454"/>
    </source>
</evidence>
<dbReference type="PANTHER" id="PTHR31927:SF16">
    <property type="entry name" value="LP07342P"/>
    <property type="match status" value="1"/>
</dbReference>
<keyword evidence="4" id="KW-1185">Reference proteome</keyword>
<dbReference type="Proteomes" id="UP000653454">
    <property type="component" value="Unassembled WGS sequence"/>
</dbReference>
<dbReference type="GO" id="GO:0062129">
    <property type="term" value="C:chitin-based extracellular matrix"/>
    <property type="evidence" value="ECO:0007669"/>
    <property type="project" value="TreeGrafter"/>
</dbReference>
<dbReference type="SMART" id="SM00690">
    <property type="entry name" value="DM5"/>
    <property type="match status" value="1"/>
</dbReference>
<feature type="region of interest" description="Disordered" evidence="1">
    <location>
        <begin position="315"/>
        <end position="356"/>
    </location>
</feature>
<reference evidence="3" key="1">
    <citation type="submission" date="2020-11" db="EMBL/GenBank/DDBJ databases">
        <authorList>
            <person name="Whiteford S."/>
        </authorList>
    </citation>
    <scope>NUCLEOTIDE SEQUENCE</scope>
</reference>
<feature type="compositionally biased region" description="Gly residues" evidence="1">
    <location>
        <begin position="315"/>
        <end position="340"/>
    </location>
</feature>
<proteinExistence type="predicted"/>
<accession>A0A8S4FAP4</accession>
<gene>
    <name evidence="3" type="ORF">PLXY2_LOCUS8370</name>
</gene>
<dbReference type="AlphaFoldDB" id="A0A8S4FAP4"/>
<feature type="domain" description="DUF243" evidence="2">
    <location>
        <begin position="170"/>
        <end position="269"/>
    </location>
</feature>
<dbReference type="InterPro" id="IPR004145">
    <property type="entry name" value="DUF243"/>
</dbReference>
<protein>
    <submittedName>
        <fullName evidence="3">(diamondback moth) hypothetical protein</fullName>
    </submittedName>
</protein>
<sequence length="356" mass="33614">MGCPPGVPALQWRSKIYISLKMCSTGAELCTEGVRESGGSRIKADGRSESTSFDPRRSVLAAVAALGSARPEAGYSYSAPGGGGGHGGGFSSGGGGGHGGGFGGGHGGGHGGGFSSGGLSSSSFGIGGGIGGGGFSSGGGGFSSGGSSGGFSSGGFSSGGFGGGSFGGAPIVQKHIYVHVPPPEPEEQRPQVIGGGGVPQKHYKIIFIKAPSPPAPVAPIIPAQAQNEEKTLVYVLVKKPDEQPDITIPTAAPTQPSKPEVYFIKYKTQKESGGAIGGGISSIGGGISGGSLGGSLGGLSGGSLGGISGGISGGSIGGGHGGSIGGGHGGSIGGGHGGSSSGVSSSYGPPGQSGPY</sequence>
<evidence type="ECO:0000256" key="1">
    <source>
        <dbReference type="SAM" id="MobiDB-lite"/>
    </source>
</evidence>
<dbReference type="EMBL" id="CAJHNJ030000031">
    <property type="protein sequence ID" value="CAG9125424.1"/>
    <property type="molecule type" value="Genomic_DNA"/>
</dbReference>
<dbReference type="PANTHER" id="PTHR31927">
    <property type="entry name" value="FI07246P-RELATED-RELATED"/>
    <property type="match status" value="1"/>
</dbReference>